<dbReference type="EMBL" id="JAUSUZ010000001">
    <property type="protein sequence ID" value="MDQ0364927.1"/>
    <property type="molecule type" value="Genomic_DNA"/>
</dbReference>
<dbReference type="Pfam" id="PF01636">
    <property type="entry name" value="APH"/>
    <property type="match status" value="1"/>
</dbReference>
<name>A0AAE3VX57_9ACTN</name>
<proteinExistence type="predicted"/>
<dbReference type="GO" id="GO:0016301">
    <property type="term" value="F:kinase activity"/>
    <property type="evidence" value="ECO:0007669"/>
    <property type="project" value="UniProtKB-KW"/>
</dbReference>
<evidence type="ECO:0000259" key="1">
    <source>
        <dbReference type="Pfam" id="PF01636"/>
    </source>
</evidence>
<organism evidence="2 3">
    <name type="scientific">Catenuloplanes indicus</name>
    <dbReference type="NCBI Taxonomy" id="137267"/>
    <lineage>
        <taxon>Bacteria</taxon>
        <taxon>Bacillati</taxon>
        <taxon>Actinomycetota</taxon>
        <taxon>Actinomycetes</taxon>
        <taxon>Micromonosporales</taxon>
        <taxon>Micromonosporaceae</taxon>
        <taxon>Catenuloplanes</taxon>
    </lineage>
</organism>
<evidence type="ECO:0000313" key="2">
    <source>
        <dbReference type="EMBL" id="MDQ0364927.1"/>
    </source>
</evidence>
<dbReference type="SUPFAM" id="SSF56112">
    <property type="entry name" value="Protein kinase-like (PK-like)"/>
    <property type="match status" value="1"/>
</dbReference>
<dbReference type="InterPro" id="IPR051678">
    <property type="entry name" value="AGP_Transferase"/>
</dbReference>
<dbReference type="PANTHER" id="PTHR21310">
    <property type="entry name" value="AMINOGLYCOSIDE PHOSPHOTRANSFERASE-RELATED-RELATED"/>
    <property type="match status" value="1"/>
</dbReference>
<gene>
    <name evidence="2" type="ORF">J2S42_001596</name>
</gene>
<dbReference type="Gene3D" id="3.90.1200.10">
    <property type="match status" value="1"/>
</dbReference>
<sequence>MSHAYPRHLDPGLLVRVLADAGLIDGAPGVPHPVGGGTYNSVYRLDRRAGDLIVKVSPGPAAPVLSYEHGLLATEALFDELAVAAGVPVPPVLHTEQHNALLDGDVLVLGRCPGVPWRPATHTDANRRAVRHRLGRLTARLHTVTGTGFGYPGGALGPLQPRWDTAFRQMIDAVLADAARFGARLPRPAAEIRDVVTAHAGALAAVTTPVLVHFDLWDGNILVDRGTDGARLTALIDAERAFWGDPIADFVSVALAGDVEQDTAFLDGYGISVLDPPARLRLALYRVYLHLIMLVEAVPRNLPADHRWFLRQRIVPALITDLTTLAREAPP</sequence>
<dbReference type="InterPro" id="IPR002575">
    <property type="entry name" value="Aminoglycoside_PTrfase"/>
</dbReference>
<protein>
    <submittedName>
        <fullName evidence="2">Aminoglycoside phosphotransferase (APT) family kinase protein</fullName>
    </submittedName>
</protein>
<accession>A0AAE3VX57</accession>
<keyword evidence="2" id="KW-0418">Kinase</keyword>
<evidence type="ECO:0000313" key="3">
    <source>
        <dbReference type="Proteomes" id="UP001240236"/>
    </source>
</evidence>
<comment type="caution">
    <text evidence="2">The sequence shown here is derived from an EMBL/GenBank/DDBJ whole genome shotgun (WGS) entry which is preliminary data.</text>
</comment>
<keyword evidence="3" id="KW-1185">Reference proteome</keyword>
<dbReference type="Proteomes" id="UP001240236">
    <property type="component" value="Unassembled WGS sequence"/>
</dbReference>
<dbReference type="InterPro" id="IPR011009">
    <property type="entry name" value="Kinase-like_dom_sf"/>
</dbReference>
<dbReference type="AlphaFoldDB" id="A0AAE3VX57"/>
<dbReference type="RefSeq" id="WP_307236842.1">
    <property type="nucleotide sequence ID" value="NZ_JAUSUZ010000001.1"/>
</dbReference>
<dbReference type="PANTHER" id="PTHR21310:SF15">
    <property type="entry name" value="AMINOGLYCOSIDE PHOSPHOTRANSFERASE DOMAIN-CONTAINING PROTEIN"/>
    <property type="match status" value="1"/>
</dbReference>
<keyword evidence="2" id="KW-0808">Transferase</keyword>
<feature type="domain" description="Aminoglycoside phosphotransferase" evidence="1">
    <location>
        <begin position="33"/>
        <end position="281"/>
    </location>
</feature>
<reference evidence="2 3" key="1">
    <citation type="submission" date="2023-07" db="EMBL/GenBank/DDBJ databases">
        <title>Sequencing the genomes of 1000 actinobacteria strains.</title>
        <authorList>
            <person name="Klenk H.-P."/>
        </authorList>
    </citation>
    <scope>NUCLEOTIDE SEQUENCE [LARGE SCALE GENOMIC DNA]</scope>
    <source>
        <strain evidence="2 3">DSM 44709</strain>
    </source>
</reference>